<reference evidence="1 2" key="1">
    <citation type="journal article" date="2015" name="Stand. Genomic Sci.">
        <title>Complete genome sequence and description of Salinispira pacifica gen. nov., sp. nov., a novel spirochaete isolated form a hypersaline microbial mat.</title>
        <authorList>
            <person name="Ben Hania W."/>
            <person name="Joseph M."/>
            <person name="Schumann P."/>
            <person name="Bunk B."/>
            <person name="Fiebig A."/>
            <person name="Sproer C."/>
            <person name="Klenk H.P."/>
            <person name="Fardeau M.L."/>
            <person name="Spring S."/>
        </authorList>
    </citation>
    <scope>NUCLEOTIDE SEQUENCE [LARGE SCALE GENOMIC DNA]</scope>
    <source>
        <strain evidence="1 2">L21-RPul-D2</strain>
    </source>
</reference>
<dbReference type="HOGENOM" id="CLU_073854_0_0_12"/>
<accession>V5WHH8</accession>
<dbReference type="STRING" id="1307761.L21SP2_1914"/>
<organism evidence="1 2">
    <name type="scientific">Salinispira pacifica</name>
    <dbReference type="NCBI Taxonomy" id="1307761"/>
    <lineage>
        <taxon>Bacteria</taxon>
        <taxon>Pseudomonadati</taxon>
        <taxon>Spirochaetota</taxon>
        <taxon>Spirochaetia</taxon>
        <taxon>Spirochaetales</taxon>
        <taxon>Spirochaetaceae</taxon>
        <taxon>Salinispira</taxon>
    </lineage>
</organism>
<evidence type="ECO:0000313" key="2">
    <source>
        <dbReference type="Proteomes" id="UP000018680"/>
    </source>
</evidence>
<evidence type="ECO:0008006" key="3">
    <source>
        <dbReference type="Google" id="ProtNLM"/>
    </source>
</evidence>
<dbReference type="Proteomes" id="UP000018680">
    <property type="component" value="Chromosome"/>
</dbReference>
<sequence length="313" mass="36372">MLGRGPAGRDSHMDVNISVIQLIRGRKYQRVEDIRRLAAKKIADTIVVMPRDASLPLDDLTSEFPHLRIILFPREMYYGTASVGSLINISMGEAKRDLVCVIWNDMELHLSAAAVSGLDPSVLCFLPLLKDSKGNPVPSLFVPAGSPSMKSITFREPLGILPDGREHESLLAADYCGVYNRQRFIRSGGYDEELTNQHWQKLEFGFRSRLWGERFVSLNSLRFQYLEAISPEESTPDEDYLRFYVKTLAVRYTGDRAELPVGKFWQFYRAGRINFFQALDQFRRLRRWVRQHRYNYRWDARQMIELWGENHVF</sequence>
<dbReference type="AlphaFoldDB" id="V5WHH8"/>
<gene>
    <name evidence="1" type="ORF">L21SP2_1914</name>
</gene>
<dbReference type="eggNOG" id="COG1216">
    <property type="taxonomic scope" value="Bacteria"/>
</dbReference>
<name>V5WHH8_9SPIO</name>
<keyword evidence="2" id="KW-1185">Reference proteome</keyword>
<dbReference type="KEGG" id="slr:L21SP2_1914"/>
<protein>
    <recommendedName>
        <fullName evidence="3">Glycosyltransferase</fullName>
    </recommendedName>
</protein>
<evidence type="ECO:0000313" key="1">
    <source>
        <dbReference type="EMBL" id="AHC15287.1"/>
    </source>
</evidence>
<dbReference type="EMBL" id="CP006939">
    <property type="protein sequence ID" value="AHC15287.1"/>
    <property type="molecule type" value="Genomic_DNA"/>
</dbReference>
<proteinExistence type="predicted"/>